<dbReference type="PANTHER" id="PTHR33375">
    <property type="entry name" value="CHROMOSOME-PARTITIONING PROTEIN PARB-RELATED"/>
    <property type="match status" value="1"/>
</dbReference>
<dbReference type="PANTHER" id="PTHR33375:SF7">
    <property type="entry name" value="CHROMOSOME 2-PARTITIONING PROTEIN PARB-RELATED"/>
    <property type="match status" value="1"/>
</dbReference>
<proteinExistence type="predicted"/>
<dbReference type="InterPro" id="IPR050336">
    <property type="entry name" value="Chromosome_partition/occlusion"/>
</dbReference>
<dbReference type="SUPFAM" id="SSF109709">
    <property type="entry name" value="KorB DNA-binding domain-like"/>
    <property type="match status" value="1"/>
</dbReference>
<evidence type="ECO:0000313" key="2">
    <source>
        <dbReference type="EMBL" id="RST86544.1"/>
    </source>
</evidence>
<organism evidence="2 3">
    <name type="scientific">Aquibium carbonis</name>
    <dbReference type="NCBI Taxonomy" id="2495581"/>
    <lineage>
        <taxon>Bacteria</taxon>
        <taxon>Pseudomonadati</taxon>
        <taxon>Pseudomonadota</taxon>
        <taxon>Alphaproteobacteria</taxon>
        <taxon>Hyphomicrobiales</taxon>
        <taxon>Phyllobacteriaceae</taxon>
        <taxon>Aquibium</taxon>
    </lineage>
</organism>
<evidence type="ECO:0000256" key="1">
    <source>
        <dbReference type="SAM" id="MobiDB-lite"/>
    </source>
</evidence>
<protein>
    <submittedName>
        <fullName evidence="2">Chromosome partitioning protein ParB</fullName>
    </submittedName>
</protein>
<name>A0A3R9ZSB9_9HYPH</name>
<dbReference type="EMBL" id="RWKW01000034">
    <property type="protein sequence ID" value="RST86544.1"/>
    <property type="molecule type" value="Genomic_DNA"/>
</dbReference>
<feature type="compositionally biased region" description="Acidic residues" evidence="1">
    <location>
        <begin position="411"/>
        <end position="424"/>
    </location>
</feature>
<sequence length="719" mass="79026">MARAARKKSAVPMIEFSRARDIPFNRIRLSDSNVREVDVEAGLDELTFDIERREDLVQGLNVRAILDADGNETGDFETPAGGRRYRSIARLVKAGRFPEDGLVPCIVKKADAKTSAVDDSLAENVLRLALHPLDQFRAFKRMVDGGMSTAEVATAYFTTERYVEQRLALAKVSPRLLEVYAENGMTLALLETFTANPDHARQEQVWDAVRQSHYREPWHVRQMLTETSVPASDKRALFVGLDAYVAAGGPVLPRYLFDEEDGGWLDDVPLLDRLVADKLKTVADEVAAEGWKWIIVSLDLPLGHERGIRALTGTLPELTRKERKQRETLRDEYDALMAEHDGCDELPDEVHQRLGEIEEALDAFERRPATYDPAEIAIAGVFISVDSDGDLVVDRGYVRPEDEPAATVDGEAPEAEGADADGDAVDGPRVMRTVITIGGEPAEPEEDEEDVIRPLSERLVAELTAHRTLALRDAVGANPNVALTALLHKLVRDTFGRSTNGAAVGASVREVYFREQGPDLKDSPYARSVKERHDGWKSDIPSDDDALWDWLAALDEASRLALLAHCVSFGVNALYERPNPISASGISQHGLDLRMAEADRLARTTGLDMIEAGFRPTVENYLGRVPKTRILEAVREGAGDRAADLIAHMKKGDMAEEAERLLTETGWLPEPLRPLDADPELDAGTDGDAEALPAFLAGDEDDAAETGDEHDPASMIAAE</sequence>
<comment type="caution">
    <text evidence="2">The sequence shown here is derived from an EMBL/GenBank/DDBJ whole genome shotgun (WGS) entry which is preliminary data.</text>
</comment>
<keyword evidence="3" id="KW-1185">Reference proteome</keyword>
<dbReference type="GO" id="GO:0007059">
    <property type="term" value="P:chromosome segregation"/>
    <property type="evidence" value="ECO:0007669"/>
    <property type="project" value="TreeGrafter"/>
</dbReference>
<evidence type="ECO:0000313" key="3">
    <source>
        <dbReference type="Proteomes" id="UP000278398"/>
    </source>
</evidence>
<feature type="region of interest" description="Disordered" evidence="1">
    <location>
        <begin position="400"/>
        <end position="426"/>
    </location>
</feature>
<feature type="region of interest" description="Disordered" evidence="1">
    <location>
        <begin position="669"/>
        <end position="719"/>
    </location>
</feature>
<dbReference type="FunFam" id="3.90.1530.30:FF:000002">
    <property type="entry name" value="Chromosome partitioning protein ParB"/>
    <property type="match status" value="1"/>
</dbReference>
<dbReference type="Gene3D" id="1.10.10.2830">
    <property type="match status" value="1"/>
</dbReference>
<dbReference type="Proteomes" id="UP000278398">
    <property type="component" value="Unassembled WGS sequence"/>
</dbReference>
<reference evidence="2 3" key="1">
    <citation type="submission" date="2018-12" db="EMBL/GenBank/DDBJ databases">
        <title>Mesorhizobium carbonis sp. nov., isolated from coal mine water.</title>
        <authorList>
            <person name="Xin W."/>
            <person name="Xu Z."/>
            <person name="Xiang F."/>
            <person name="Zhang J."/>
            <person name="Xi L."/>
            <person name="Liu J."/>
        </authorList>
    </citation>
    <scope>NUCLEOTIDE SEQUENCE [LARGE SCALE GENOMIC DNA]</scope>
    <source>
        <strain evidence="2 3">B2.3</strain>
    </source>
</reference>
<dbReference type="GO" id="GO:0005694">
    <property type="term" value="C:chromosome"/>
    <property type="evidence" value="ECO:0007669"/>
    <property type="project" value="TreeGrafter"/>
</dbReference>
<dbReference type="SUPFAM" id="SSF110849">
    <property type="entry name" value="ParB/Sulfiredoxin"/>
    <property type="match status" value="1"/>
</dbReference>
<dbReference type="OrthoDB" id="9813122at2"/>
<dbReference type="RefSeq" id="WP_126699709.1">
    <property type="nucleotide sequence ID" value="NZ_RWKW01000034.1"/>
</dbReference>
<dbReference type="AlphaFoldDB" id="A0A3R9ZSB9"/>
<dbReference type="InterPro" id="IPR036086">
    <property type="entry name" value="ParB/Sulfiredoxin_sf"/>
</dbReference>
<gene>
    <name evidence="2" type="ORF">EJC49_09685</name>
</gene>
<accession>A0A3R9ZSB9</accession>
<feature type="compositionally biased region" description="Acidic residues" evidence="1">
    <location>
        <begin position="677"/>
        <end position="689"/>
    </location>
</feature>